<proteinExistence type="inferred from homology"/>
<dbReference type="PANTHER" id="PTHR10120">
    <property type="entry name" value="CAAX PRENYL PROTEASE 1"/>
    <property type="match status" value="1"/>
</dbReference>
<name>A0ABP8HND8_9BURK</name>
<keyword evidence="7" id="KW-0472">Membrane</keyword>
<dbReference type="InterPro" id="IPR032456">
    <property type="entry name" value="Peptidase_M48_N"/>
</dbReference>
<reference evidence="11" key="1">
    <citation type="journal article" date="2019" name="Int. J. Syst. Evol. Microbiol.">
        <title>The Global Catalogue of Microorganisms (GCM) 10K type strain sequencing project: providing services to taxonomists for standard genome sequencing and annotation.</title>
        <authorList>
            <consortium name="The Broad Institute Genomics Platform"/>
            <consortium name="The Broad Institute Genome Sequencing Center for Infectious Disease"/>
            <person name="Wu L."/>
            <person name="Ma J."/>
        </authorList>
    </citation>
    <scope>NUCLEOTIDE SEQUENCE [LARGE SCALE GENOMIC DNA]</scope>
    <source>
        <strain evidence="11">JCM 17666</strain>
    </source>
</reference>
<keyword evidence="2" id="KW-0479">Metal-binding</keyword>
<gene>
    <name evidence="10" type="ORF">GCM10023144_42960</name>
</gene>
<feature type="transmembrane region" description="Helical" evidence="7">
    <location>
        <begin position="63"/>
        <end position="89"/>
    </location>
</feature>
<dbReference type="Pfam" id="PF01435">
    <property type="entry name" value="Peptidase_M48"/>
    <property type="match status" value="1"/>
</dbReference>
<evidence type="ECO:0000256" key="2">
    <source>
        <dbReference type="ARBA" id="ARBA00022723"/>
    </source>
</evidence>
<feature type="domain" description="CAAX prenyl protease 1 N-terminal" evidence="9">
    <location>
        <begin position="24"/>
        <end position="202"/>
    </location>
</feature>
<feature type="transmembrane region" description="Helical" evidence="7">
    <location>
        <begin position="172"/>
        <end position="192"/>
    </location>
</feature>
<evidence type="ECO:0000259" key="8">
    <source>
        <dbReference type="Pfam" id="PF01435"/>
    </source>
</evidence>
<evidence type="ECO:0000313" key="10">
    <source>
        <dbReference type="EMBL" id="GAA4341793.1"/>
    </source>
</evidence>
<feature type="transmembrane region" description="Helical" evidence="7">
    <location>
        <begin position="144"/>
        <end position="165"/>
    </location>
</feature>
<organism evidence="10 11">
    <name type="scientific">Pigmentiphaga soli</name>
    <dbReference type="NCBI Taxonomy" id="1007095"/>
    <lineage>
        <taxon>Bacteria</taxon>
        <taxon>Pseudomonadati</taxon>
        <taxon>Pseudomonadota</taxon>
        <taxon>Betaproteobacteria</taxon>
        <taxon>Burkholderiales</taxon>
        <taxon>Alcaligenaceae</taxon>
        <taxon>Pigmentiphaga</taxon>
    </lineage>
</organism>
<keyword evidence="7" id="KW-1133">Transmembrane helix</keyword>
<keyword evidence="1 6" id="KW-0645">Protease</keyword>
<dbReference type="InterPro" id="IPR001915">
    <property type="entry name" value="Peptidase_M48"/>
</dbReference>
<evidence type="ECO:0000259" key="9">
    <source>
        <dbReference type="Pfam" id="PF16491"/>
    </source>
</evidence>
<dbReference type="Pfam" id="PF16491">
    <property type="entry name" value="Peptidase_M48_N"/>
    <property type="match status" value="1"/>
</dbReference>
<evidence type="ECO:0000256" key="4">
    <source>
        <dbReference type="ARBA" id="ARBA00022833"/>
    </source>
</evidence>
<dbReference type="RefSeq" id="WP_345251967.1">
    <property type="nucleotide sequence ID" value="NZ_BAABFO010000030.1"/>
</dbReference>
<dbReference type="CDD" id="cd07343">
    <property type="entry name" value="M48A_Zmpste24p_like"/>
    <property type="match status" value="1"/>
</dbReference>
<evidence type="ECO:0000256" key="1">
    <source>
        <dbReference type="ARBA" id="ARBA00022670"/>
    </source>
</evidence>
<keyword evidence="7" id="KW-0812">Transmembrane</keyword>
<protein>
    <submittedName>
        <fullName evidence="10">M48 family metallopeptidase</fullName>
    </submittedName>
</protein>
<dbReference type="Proteomes" id="UP001501671">
    <property type="component" value="Unassembled WGS sequence"/>
</dbReference>
<evidence type="ECO:0000256" key="3">
    <source>
        <dbReference type="ARBA" id="ARBA00022801"/>
    </source>
</evidence>
<comment type="cofactor">
    <cofactor evidence="6">
        <name>Zn(2+)</name>
        <dbReference type="ChEBI" id="CHEBI:29105"/>
    </cofactor>
    <text evidence="6">Binds 1 zinc ion per subunit.</text>
</comment>
<feature type="transmembrane region" description="Helical" evidence="7">
    <location>
        <begin position="289"/>
        <end position="308"/>
    </location>
</feature>
<keyword evidence="3 6" id="KW-0378">Hydrolase</keyword>
<accession>A0ABP8HND8</accession>
<comment type="similarity">
    <text evidence="6">Belongs to the peptidase M48 family.</text>
</comment>
<dbReference type="EMBL" id="BAABFO010000030">
    <property type="protein sequence ID" value="GAA4341793.1"/>
    <property type="molecule type" value="Genomic_DNA"/>
</dbReference>
<feature type="domain" description="Peptidase M48" evidence="8">
    <location>
        <begin position="206"/>
        <end position="413"/>
    </location>
</feature>
<evidence type="ECO:0000256" key="7">
    <source>
        <dbReference type="SAM" id="Phobius"/>
    </source>
</evidence>
<keyword evidence="4 6" id="KW-0862">Zinc</keyword>
<evidence type="ECO:0000256" key="6">
    <source>
        <dbReference type="RuleBase" id="RU003983"/>
    </source>
</evidence>
<keyword evidence="11" id="KW-1185">Reference proteome</keyword>
<dbReference type="Gene3D" id="3.30.2010.10">
    <property type="entry name" value="Metalloproteases ('zincins'), catalytic domain"/>
    <property type="match status" value="1"/>
</dbReference>
<sequence>MFTLLFVALLLAGTATRLWLASRQIRHVARHRASVPAEFAGRIGLASHQRSADYTIARLRFDMFALLFDAAVLVGLTLLGGLQALDHLARALSSHDLLRQLLLLGLAAGLLALLGLPFSLWRQFVLEARFGFNRMTGRLYAADALKALLLAVALGGPLAAAMLWLMGTAGRLWWLWGWALWTVFNLFVLFLFPTVIAPMFNTFKPLADPDLAGRIQALARRCGFALNGLFVMDGSRRSAHGNAYFTGFGKAKRIVFFDTLLARLNGDEIEAVLAHELGHFSHRHIVKRLAFSFAASLAFFALLGWLSRQAWFYTGLGVTPALGGANDAMALLLFFLAMPVFTFAFTPLASWYSRRHEFEADRFAAEHADAGQLVSALVKLYDDNAATLTPDPLHSAFYDSHPPAAIRIGRLQEAS</sequence>
<keyword evidence="5 6" id="KW-0482">Metalloprotease</keyword>
<evidence type="ECO:0000313" key="11">
    <source>
        <dbReference type="Proteomes" id="UP001501671"/>
    </source>
</evidence>
<feature type="transmembrane region" description="Helical" evidence="7">
    <location>
        <begin position="328"/>
        <end position="352"/>
    </location>
</feature>
<comment type="caution">
    <text evidence="10">The sequence shown here is derived from an EMBL/GenBank/DDBJ whole genome shotgun (WGS) entry which is preliminary data.</text>
</comment>
<evidence type="ECO:0000256" key="5">
    <source>
        <dbReference type="ARBA" id="ARBA00023049"/>
    </source>
</evidence>
<dbReference type="InterPro" id="IPR027057">
    <property type="entry name" value="CAXX_Prtase_1"/>
</dbReference>
<feature type="transmembrane region" description="Helical" evidence="7">
    <location>
        <begin position="101"/>
        <end position="124"/>
    </location>
</feature>